<dbReference type="OrthoDB" id="9816070at2"/>
<gene>
    <name evidence="4" type="ORF">I595_2139</name>
</gene>
<dbReference type="PATRIC" id="fig|1300341.3.peg.2315"/>
<feature type="domain" description="Stress-response A/B barrel" evidence="3">
    <location>
        <begin position="42"/>
        <end position="136"/>
    </location>
</feature>
<dbReference type="Pfam" id="PF07876">
    <property type="entry name" value="Dabb"/>
    <property type="match status" value="1"/>
</dbReference>
<proteinExistence type="predicted"/>
<dbReference type="AlphaFoldDB" id="A0A0P7AUU5"/>
<dbReference type="SUPFAM" id="SSF54909">
    <property type="entry name" value="Dimeric alpha+beta barrel"/>
    <property type="match status" value="1"/>
</dbReference>
<dbReference type="SMART" id="SM00886">
    <property type="entry name" value="Dabb"/>
    <property type="match status" value="1"/>
</dbReference>
<feature type="chain" id="PRO_5006135085" evidence="2">
    <location>
        <begin position="21"/>
        <end position="139"/>
    </location>
</feature>
<evidence type="ECO:0000256" key="1">
    <source>
        <dbReference type="ARBA" id="ARBA00011738"/>
    </source>
</evidence>
<dbReference type="Gene3D" id="3.30.70.100">
    <property type="match status" value="1"/>
</dbReference>
<evidence type="ECO:0000313" key="4">
    <source>
        <dbReference type="EMBL" id="KPM31645.1"/>
    </source>
</evidence>
<accession>A0A0P7AUU5</accession>
<dbReference type="PROSITE" id="PS51257">
    <property type="entry name" value="PROKAR_LIPOPROTEIN"/>
    <property type="match status" value="1"/>
</dbReference>
<comment type="subunit">
    <text evidence="1">Homodimer.</text>
</comment>
<protein>
    <submittedName>
        <fullName evidence="4">Stress responsive alpha-beta barrel domain-containing protein</fullName>
    </submittedName>
</protein>
<reference evidence="4 5" key="1">
    <citation type="submission" date="2015-09" db="EMBL/GenBank/DDBJ databases">
        <title>Genome sequence of the marine flavobacterium Croceitalea dokdonensis DOKDO 023 that contains proton- and sodium-pumping rhodopsins.</title>
        <authorList>
            <person name="Kwon S.-K."/>
            <person name="Lee H.K."/>
            <person name="Kwak M.-J."/>
            <person name="Kim J.F."/>
        </authorList>
    </citation>
    <scope>NUCLEOTIDE SEQUENCE [LARGE SCALE GENOMIC DNA]</scope>
    <source>
        <strain evidence="4 5">DOKDO 023</strain>
    </source>
</reference>
<evidence type="ECO:0000259" key="3">
    <source>
        <dbReference type="PROSITE" id="PS51502"/>
    </source>
</evidence>
<keyword evidence="2" id="KW-0732">Signal</keyword>
<dbReference type="RefSeq" id="WP_054559238.1">
    <property type="nucleotide sequence ID" value="NZ_LDJX01000004.1"/>
</dbReference>
<name>A0A0P7AUU5_9FLAO</name>
<dbReference type="PANTHER" id="PTHR33178:SF10">
    <property type="entry name" value="STRESS-RESPONSE A_B BARREL DOMAIN-CONTAINING PROTEIN"/>
    <property type="match status" value="1"/>
</dbReference>
<feature type="signal peptide" evidence="2">
    <location>
        <begin position="1"/>
        <end position="20"/>
    </location>
</feature>
<dbReference type="InterPro" id="IPR011008">
    <property type="entry name" value="Dimeric_a/b-barrel"/>
</dbReference>
<dbReference type="STRING" id="1300341.I595_2139"/>
<dbReference type="EMBL" id="LDJX01000004">
    <property type="protein sequence ID" value="KPM31645.1"/>
    <property type="molecule type" value="Genomic_DNA"/>
</dbReference>
<evidence type="ECO:0000313" key="5">
    <source>
        <dbReference type="Proteomes" id="UP000050280"/>
    </source>
</evidence>
<dbReference type="InterPro" id="IPR044662">
    <property type="entry name" value="HS1/DABB1-like"/>
</dbReference>
<comment type="caution">
    <text evidence="4">The sequence shown here is derived from an EMBL/GenBank/DDBJ whole genome shotgun (WGS) entry which is preliminary data.</text>
</comment>
<evidence type="ECO:0000256" key="2">
    <source>
        <dbReference type="SAM" id="SignalP"/>
    </source>
</evidence>
<dbReference type="Proteomes" id="UP000050280">
    <property type="component" value="Unassembled WGS sequence"/>
</dbReference>
<dbReference type="PANTHER" id="PTHR33178">
    <property type="match status" value="1"/>
</dbReference>
<sequence>MKKFITLTSLCFLLTFVACKQIDGKVEEITTTKKNMSMDSVLRHVVLFKFKESTSTKQLKKMEDAFGDLPNKIEEIKSYEWGINTSPEGLNKGLTHCFVVTFHSERDRDSYLPHPAHQAFVALATPFLEDVTVVDFWTR</sequence>
<keyword evidence="5" id="KW-1185">Reference proteome</keyword>
<dbReference type="InterPro" id="IPR013097">
    <property type="entry name" value="Dabb"/>
</dbReference>
<dbReference type="PROSITE" id="PS51502">
    <property type="entry name" value="S_R_A_B_BARREL"/>
    <property type="match status" value="1"/>
</dbReference>
<organism evidence="4 5">
    <name type="scientific">Croceitalea dokdonensis DOKDO 023</name>
    <dbReference type="NCBI Taxonomy" id="1300341"/>
    <lineage>
        <taxon>Bacteria</taxon>
        <taxon>Pseudomonadati</taxon>
        <taxon>Bacteroidota</taxon>
        <taxon>Flavobacteriia</taxon>
        <taxon>Flavobacteriales</taxon>
        <taxon>Flavobacteriaceae</taxon>
        <taxon>Croceitalea</taxon>
    </lineage>
</organism>